<reference evidence="2 3" key="1">
    <citation type="journal article" date="2015" name="Nat. Commun.">
        <title>Lucilia cuprina genome unlocks parasitic fly biology to underpin future interventions.</title>
        <authorList>
            <person name="Anstead C.A."/>
            <person name="Korhonen P.K."/>
            <person name="Young N.D."/>
            <person name="Hall R.S."/>
            <person name="Jex A.R."/>
            <person name="Murali S.C."/>
            <person name="Hughes D.S."/>
            <person name="Lee S.F."/>
            <person name="Perry T."/>
            <person name="Stroehlein A.J."/>
            <person name="Ansell B.R."/>
            <person name="Breugelmans B."/>
            <person name="Hofmann A."/>
            <person name="Qu J."/>
            <person name="Dugan S."/>
            <person name="Lee S.L."/>
            <person name="Chao H."/>
            <person name="Dinh H."/>
            <person name="Han Y."/>
            <person name="Doddapaneni H.V."/>
            <person name="Worley K.C."/>
            <person name="Muzny D.M."/>
            <person name="Ioannidis P."/>
            <person name="Waterhouse R.M."/>
            <person name="Zdobnov E.M."/>
            <person name="James P.J."/>
            <person name="Bagnall N.H."/>
            <person name="Kotze A.C."/>
            <person name="Gibbs R.A."/>
            <person name="Richards S."/>
            <person name="Batterham P."/>
            <person name="Gasser R.B."/>
        </authorList>
    </citation>
    <scope>NUCLEOTIDE SEQUENCE [LARGE SCALE GENOMIC DNA]</scope>
    <source>
        <strain evidence="2 3">LS</strain>
        <tissue evidence="2">Full body</tissue>
    </source>
</reference>
<comment type="caution">
    <text evidence="2">The sequence shown here is derived from an EMBL/GenBank/DDBJ whole genome shotgun (WGS) entry which is preliminary data.</text>
</comment>
<sequence length="1250" mass="131345">MDGNSSLERRYSFNMAQANPVAESTHLNGSSFSWGSSMSPKHRSNSSICLNNTHTPSACNNKSIVSPKSKNITKIDARIAADVQSKGLASRIVKYHESGTRLNRSMSAHNLYSKPGQFPAVTLKKTDLPYRATKQELSMIRIAPPEKSSFLGNTISSLLRSSSVVGLQQSKRNEDLSRENRPIIHPPPTENDMAPTRSVLDVLKEISRKRINSDDLEVDETSKKYCNRAGNDSVDTGNNTTSTNPQYFTASSVSCQRYKRQRDCITSHHSVQIQETRTSPEQAKKRVCNYNNDITSSLSSSIKCKAYGNTKRVSASTNLNQTMPSNLESYEMQKAKVQRYHDYNKTNNTQVDVRFDNLENTLRKVDNTINPITPIPATPCGQDQNNTGGVPPMRTVSEPAYNPDRTNKMNLIQPANKPRLTLFNKKYDDDESKVTNESGTSVDENTDDLNEFGECAGIPFVKPKKLSSISGLRNPVIERTQKSKLALMLSGLRGELYQNSDDDELDSAKEKLNIPENNKVDSNSGAVTSALKSTSTVTTLTTVTSTSNEGVINTSSSFNFSTNTKSSSPLVGLKLSQSKVSSATVNNTLSIDSTKKLETNPKQNIPVLGGFSFSTTNTSSTPVVDAVASNSTLKEPKASEATISSISANNSNAFNFGQSTQLPTKLPSSPVSNNTDKLSANLQTSTKDNLTQFPTVSAAFTLATTKTSTSSTVPSSMSATSAFSFNTNVTAPASTISTSTPAVATTSFTSTVKPNNGFSFSVPSTTSQPVTSASATPIMFGTSTSSATSVNSTTNTSIVATTTTSVPTFGAVATSTNLGGLTSTTSFAFNTPKQSSTIQPTNVSSSSGAVPAPTFNFGSSVNSASLPTFGTNANAVIKPQPSSSGFSFGSEPKNQNSSSGAQNNPADTSKQPDNNAFNSTSSTIFGSTGFNAPSGGATPIFGNATNSSEKNVFNSSNATSIFGSSSVKGATQTFGSNVDNKSAALVTPSVFGGSTTNNSTSTPFSFGSKPAIAQNTNSNNTNSAAGGFSFSSTVSNSSEGGSFGFGSKTDGSTNTSSNTFGGAPTTAQNKNFTFSGAASSKPSNPPSVFGGAVNKPTENTASPGGFSFGSALSPKTPTFSFGASSNSFSGSNTNSTDNTSSGFSFGAAASIKTNEISTNKPFSFGSPQPPQQQQIMSAQNNSNANPPNIFGSSVASKTTPVPAFSFNSGSSTNLQPNAPASNNLFAPPPSTITTGPGDRLIRRATRRLQK</sequence>
<feature type="region of interest" description="Disordered" evidence="1">
    <location>
        <begin position="875"/>
        <end position="922"/>
    </location>
</feature>
<keyword evidence="3" id="KW-1185">Reference proteome</keyword>
<feature type="compositionally biased region" description="Polar residues" evidence="1">
    <location>
        <begin position="892"/>
        <end position="916"/>
    </location>
</feature>
<dbReference type="EMBL" id="JRES01001582">
    <property type="protein sequence ID" value="KNC21735.1"/>
    <property type="molecule type" value="Genomic_DNA"/>
</dbReference>
<feature type="region of interest" description="Disordered" evidence="1">
    <location>
        <begin position="369"/>
        <end position="392"/>
    </location>
</feature>
<feature type="region of interest" description="Disordered" evidence="1">
    <location>
        <begin position="1158"/>
        <end position="1250"/>
    </location>
</feature>
<evidence type="ECO:0000313" key="3">
    <source>
        <dbReference type="Proteomes" id="UP000037069"/>
    </source>
</evidence>
<feature type="compositionally biased region" description="Basic and acidic residues" evidence="1">
    <location>
        <begin position="171"/>
        <end position="182"/>
    </location>
</feature>
<name>A0A0L0BNR8_LUCCU</name>
<feature type="compositionally biased region" description="Polar residues" evidence="1">
    <location>
        <begin position="1190"/>
        <end position="1224"/>
    </location>
</feature>
<proteinExistence type="predicted"/>
<dbReference type="AlphaFoldDB" id="A0A0L0BNR8"/>
<dbReference type="Proteomes" id="UP000037069">
    <property type="component" value="Unassembled WGS sequence"/>
</dbReference>
<evidence type="ECO:0000313" key="2">
    <source>
        <dbReference type="EMBL" id="KNC21735.1"/>
    </source>
</evidence>
<gene>
    <name evidence="2" type="ORF">FF38_04012</name>
</gene>
<organism evidence="2 3">
    <name type="scientific">Lucilia cuprina</name>
    <name type="common">Green bottle fly</name>
    <name type="synonym">Australian sheep blowfly</name>
    <dbReference type="NCBI Taxonomy" id="7375"/>
    <lineage>
        <taxon>Eukaryota</taxon>
        <taxon>Metazoa</taxon>
        <taxon>Ecdysozoa</taxon>
        <taxon>Arthropoda</taxon>
        <taxon>Hexapoda</taxon>
        <taxon>Insecta</taxon>
        <taxon>Pterygota</taxon>
        <taxon>Neoptera</taxon>
        <taxon>Endopterygota</taxon>
        <taxon>Diptera</taxon>
        <taxon>Brachycera</taxon>
        <taxon>Muscomorpha</taxon>
        <taxon>Oestroidea</taxon>
        <taxon>Calliphoridae</taxon>
        <taxon>Luciliinae</taxon>
        <taxon>Lucilia</taxon>
    </lineage>
</organism>
<feature type="region of interest" description="Disordered" evidence="1">
    <location>
        <begin position="169"/>
        <end position="194"/>
    </location>
</feature>
<protein>
    <submittedName>
        <fullName evidence="2">Uncharacterized protein</fullName>
    </submittedName>
</protein>
<feature type="compositionally biased region" description="Polar residues" evidence="1">
    <location>
        <begin position="1049"/>
        <end position="1082"/>
    </location>
</feature>
<accession>A0A0L0BNR8</accession>
<feature type="compositionally biased region" description="Low complexity" evidence="1">
    <location>
        <begin position="1171"/>
        <end position="1188"/>
    </location>
</feature>
<dbReference type="OrthoDB" id="7765355at2759"/>
<feature type="region of interest" description="Disordered" evidence="1">
    <location>
        <begin position="1045"/>
        <end position="1109"/>
    </location>
</feature>
<dbReference type="OMA" id="GQFPKVN"/>
<evidence type="ECO:0000256" key="1">
    <source>
        <dbReference type="SAM" id="MobiDB-lite"/>
    </source>
</evidence>